<feature type="signal peptide" evidence="10">
    <location>
        <begin position="1"/>
        <end position="25"/>
    </location>
</feature>
<evidence type="ECO:0000256" key="1">
    <source>
        <dbReference type="ARBA" id="ARBA00001316"/>
    </source>
</evidence>
<dbReference type="InterPro" id="IPR000909">
    <property type="entry name" value="PLipase_C_PInositol-sp_X_dom"/>
</dbReference>
<keyword evidence="5" id="KW-0812">Transmembrane</keyword>
<dbReference type="InterPro" id="IPR051008">
    <property type="entry name" value="Telomere_Capping_Maintenance"/>
</dbReference>
<dbReference type="CDD" id="cd00037">
    <property type="entry name" value="CLECT"/>
    <property type="match status" value="1"/>
</dbReference>
<name>A0ABV4NQP8_9GAMM</name>
<keyword evidence="13" id="KW-1185">Reference proteome</keyword>
<dbReference type="EMBL" id="JBGMEL010000016">
    <property type="protein sequence ID" value="MFA0791897.1"/>
    <property type="molecule type" value="Genomic_DNA"/>
</dbReference>
<proteinExistence type="predicted"/>
<protein>
    <recommendedName>
        <fullName evidence="4">1-phosphatidylinositol phosphodiesterase</fullName>
        <ecNumber evidence="3">4.6.1.13</ecNumber>
    </recommendedName>
    <alternativeName>
        <fullName evidence="8">Phosphatidylinositol diacylglycerol-lyase</fullName>
    </alternativeName>
    <alternativeName>
        <fullName evidence="9">Phosphatidylinositol-specific phospholipase C</fullName>
    </alternativeName>
</protein>
<comment type="catalytic activity">
    <reaction evidence="1">
        <text>a 1,2-diacyl-sn-glycero-3-phospho-(1D-myo-inositol) = 1D-myo-inositol 1,2-cyclic phosphate + a 1,2-diacyl-sn-glycerol</text>
        <dbReference type="Rhea" id="RHEA:17093"/>
        <dbReference type="ChEBI" id="CHEBI:17815"/>
        <dbReference type="ChEBI" id="CHEBI:57880"/>
        <dbReference type="ChEBI" id="CHEBI:58484"/>
        <dbReference type="EC" id="4.6.1.13"/>
    </reaction>
</comment>
<gene>
    <name evidence="12" type="ORF">ACCI51_15210</name>
</gene>
<evidence type="ECO:0000259" key="11">
    <source>
        <dbReference type="PROSITE" id="PS50041"/>
    </source>
</evidence>
<evidence type="ECO:0000256" key="10">
    <source>
        <dbReference type="SAM" id="SignalP"/>
    </source>
</evidence>
<feature type="domain" description="C-type lectin" evidence="11">
    <location>
        <begin position="280"/>
        <end position="327"/>
    </location>
</feature>
<keyword evidence="7" id="KW-0472">Membrane</keyword>
<evidence type="ECO:0000256" key="3">
    <source>
        <dbReference type="ARBA" id="ARBA00012581"/>
    </source>
</evidence>
<dbReference type="PANTHER" id="PTHR35518">
    <property type="entry name" value="MAINTENANCE OF TELOMOERE CAPPING"/>
    <property type="match status" value="1"/>
</dbReference>
<evidence type="ECO:0000256" key="2">
    <source>
        <dbReference type="ARBA" id="ARBA00004370"/>
    </source>
</evidence>
<dbReference type="PANTHER" id="PTHR35518:SF2">
    <property type="entry name" value="MAINTENANCE OF TELOMERE CAPPING PROTEIN 6"/>
    <property type="match status" value="1"/>
</dbReference>
<dbReference type="Gene3D" id="3.20.20.190">
    <property type="entry name" value="Phosphatidylinositol (PI) phosphodiesterase"/>
    <property type="match status" value="1"/>
</dbReference>
<sequence>MTRPIKQFTQAIAFALLFFSVPLLADSVSDFQNSWAGRALDLQRQIDNHTPMSENNILGTHNSYNSEVYRACNFSVGCRYLDPQQEYSIKDQLRMGARFIELDVHWTAKMENLFSYPKRLLLCHGFCSLNDKYATEGFNEVKDWLNDSANRDEVIILYIEDHSDGRHQDLYDQITSRFGDKIFYSGGCQNIPSTLTKNMVLAAGKQVVVWKDGGCSGNVSIQNMAFTGLGDIGRVWEDSTTIGTIGEIFSGGIERITTNDVRNGFALGHNIINLDNMNTSDGRIAAAIWSWDQNEPNNLNNEDCAMQRGNGRWNDANCSNQYSFACKNVVNGSWVVTASAGPWAYGSANCQALGSQYAFEVPTNSKDNQALKTAKETTGYDKVWVNYQDQSNEGQWLRSE</sequence>
<evidence type="ECO:0000256" key="5">
    <source>
        <dbReference type="ARBA" id="ARBA00022692"/>
    </source>
</evidence>
<accession>A0ABV4NQP8</accession>
<evidence type="ECO:0000313" key="12">
    <source>
        <dbReference type="EMBL" id="MFA0791897.1"/>
    </source>
</evidence>
<keyword evidence="6" id="KW-1133">Transmembrane helix</keyword>
<comment type="subcellular location">
    <subcellularLocation>
        <location evidence="2">Membrane</location>
    </subcellularLocation>
</comment>
<evidence type="ECO:0000256" key="9">
    <source>
        <dbReference type="ARBA" id="ARBA00030782"/>
    </source>
</evidence>
<dbReference type="RefSeq" id="WP_371844331.1">
    <property type="nucleotide sequence ID" value="NZ_JBGMEL010000016.1"/>
</dbReference>
<dbReference type="PROSITE" id="PS50041">
    <property type="entry name" value="C_TYPE_LECTIN_2"/>
    <property type="match status" value="1"/>
</dbReference>
<evidence type="ECO:0000256" key="8">
    <source>
        <dbReference type="ARBA" id="ARBA00030474"/>
    </source>
</evidence>
<evidence type="ECO:0000313" key="13">
    <source>
        <dbReference type="Proteomes" id="UP001569414"/>
    </source>
</evidence>
<dbReference type="PROSITE" id="PS00615">
    <property type="entry name" value="C_TYPE_LECTIN_1"/>
    <property type="match status" value="1"/>
</dbReference>
<reference evidence="12 13" key="1">
    <citation type="submission" date="2024-08" db="EMBL/GenBank/DDBJ databases">
        <authorList>
            <person name="Ishaq N."/>
        </authorList>
    </citation>
    <scope>NUCLEOTIDE SEQUENCE [LARGE SCALE GENOMIC DNA]</scope>
    <source>
        <strain evidence="12 13">JCM 30400</strain>
    </source>
</reference>
<dbReference type="InterPro" id="IPR016187">
    <property type="entry name" value="CTDL_fold"/>
</dbReference>
<dbReference type="Proteomes" id="UP001569414">
    <property type="component" value="Unassembled WGS sequence"/>
</dbReference>
<feature type="chain" id="PRO_5045651109" description="1-phosphatidylinositol phosphodiesterase" evidence="10">
    <location>
        <begin position="26"/>
        <end position="400"/>
    </location>
</feature>
<dbReference type="InterPro" id="IPR001304">
    <property type="entry name" value="C-type_lectin-like"/>
</dbReference>
<comment type="caution">
    <text evidence="12">The sequence shown here is derived from an EMBL/GenBank/DDBJ whole genome shotgun (WGS) entry which is preliminary data.</text>
</comment>
<keyword evidence="10" id="KW-0732">Signal</keyword>
<evidence type="ECO:0000256" key="7">
    <source>
        <dbReference type="ARBA" id="ARBA00023136"/>
    </source>
</evidence>
<dbReference type="EC" id="4.6.1.13" evidence="3"/>
<dbReference type="PROSITE" id="PS50007">
    <property type="entry name" value="PIPLC_X_DOMAIN"/>
    <property type="match status" value="1"/>
</dbReference>
<dbReference type="SUPFAM" id="SSF56436">
    <property type="entry name" value="C-type lectin-like"/>
    <property type="match status" value="1"/>
</dbReference>
<evidence type="ECO:0000256" key="6">
    <source>
        <dbReference type="ARBA" id="ARBA00022989"/>
    </source>
</evidence>
<dbReference type="SMART" id="SM00148">
    <property type="entry name" value="PLCXc"/>
    <property type="match status" value="1"/>
</dbReference>
<evidence type="ECO:0000256" key="4">
    <source>
        <dbReference type="ARBA" id="ARBA00019758"/>
    </source>
</evidence>
<organism evidence="12 13">
    <name type="scientific">Microbulbifer echini</name>
    <dbReference type="NCBI Taxonomy" id="1529067"/>
    <lineage>
        <taxon>Bacteria</taxon>
        <taxon>Pseudomonadati</taxon>
        <taxon>Pseudomonadota</taxon>
        <taxon>Gammaproteobacteria</taxon>
        <taxon>Cellvibrionales</taxon>
        <taxon>Microbulbiferaceae</taxon>
        <taxon>Microbulbifer</taxon>
    </lineage>
</organism>
<dbReference type="InterPro" id="IPR017946">
    <property type="entry name" value="PLC-like_Pdiesterase_TIM-brl"/>
</dbReference>
<dbReference type="Pfam" id="PF26146">
    <property type="entry name" value="PI-PLC_X"/>
    <property type="match status" value="1"/>
</dbReference>
<dbReference type="SUPFAM" id="SSF51695">
    <property type="entry name" value="PLC-like phosphodiesterases"/>
    <property type="match status" value="1"/>
</dbReference>
<dbReference type="InterPro" id="IPR018378">
    <property type="entry name" value="C-type_lectin_CS"/>
</dbReference>